<protein>
    <submittedName>
        <fullName evidence="3">Uncharacterized protein</fullName>
    </submittedName>
</protein>
<sequence>MLFPRLPLFVLLLAPTPALSFYLVVLTKDRPTWSRFQTDLPTPIKYAARGTCYPIPATYSATDYIEALAIYNIPNQEGVKAIAFWNEAECDTGRRFFPSSSEREKPPPDFIIQITKEKPYGVHMIPLAQRGMRVRPMSFRSLAPFQEVNNVNGYLSGRRVEPEKTTVISTAVEPNPRTGVRSPRLWEIDTWFTQTPWWLPEVDQQSIYRYVRDWLELALQKQKGVQPVNLWGMYNQLSGGVPIALRDVLGENAARAGRSLPDLYQNPILPKSMIKPLEFEQEVEKRREEMKERFLALPLDGLRITLSRLPNGQEPDIDYLNYMPQTEVSTQIQEGVQGVMDLGVSNPQDRVNVALALDIEPINYNLGSLQVEDMQRADEEAALYQAMSSVPRSELLEPACRPQPQEQPRKIPTYPFIREEIISFMNDLDRQIETEEKKAKSQAKPPRHFWLEDEYESSFDYERDIGFPDAEEEVEGSKMNIEGEEESLGIYNLDDSFDLYDPENVVVGGRIPPEVEAVIRNTGIRIAPAEIENLWLEENDPFQELLDEVQQEYAGNNPDPYISNSLSRNDIIPNDGNEIPETTDPESNEAVQTTEYQNPDRIIEETQDQEVPSANALPNTNVQGQPISLDRILDRISNLHAPALNPETGNVEFPFVERNFDFRNSPSQIGSSSLNIQGIRENEELLRSLPPNNGKPPRKGGGTGNWVIEAASEENGRIQRSESEGLSPNLQGVQDDSDENFIENLNNVQKKQKTGQ</sequence>
<comment type="caution">
    <text evidence="3">The sequence shown here is derived from an EMBL/GenBank/DDBJ whole genome shotgun (WGS) entry which is preliminary data.</text>
</comment>
<proteinExistence type="predicted"/>
<name>A0AAN8MEW0_9PEZI</name>
<keyword evidence="4" id="KW-1185">Reference proteome</keyword>
<keyword evidence="2" id="KW-0732">Signal</keyword>
<reference evidence="3 4" key="1">
    <citation type="submission" date="2019-10" db="EMBL/GenBank/DDBJ databases">
        <authorList>
            <person name="Palmer J.M."/>
        </authorList>
    </citation>
    <scope>NUCLEOTIDE SEQUENCE [LARGE SCALE GENOMIC DNA]</scope>
    <source>
        <strain evidence="3 4">TWF718</strain>
    </source>
</reference>
<dbReference type="Proteomes" id="UP001313282">
    <property type="component" value="Unassembled WGS sequence"/>
</dbReference>
<feature type="compositionally biased region" description="Basic and acidic residues" evidence="1">
    <location>
        <begin position="714"/>
        <end position="723"/>
    </location>
</feature>
<dbReference type="AlphaFoldDB" id="A0AAN8MEW0"/>
<evidence type="ECO:0000313" key="4">
    <source>
        <dbReference type="Proteomes" id="UP001313282"/>
    </source>
</evidence>
<gene>
    <name evidence="3" type="ORF">TWF718_002819</name>
</gene>
<feature type="compositionally biased region" description="Polar residues" evidence="1">
    <location>
        <begin position="724"/>
        <end position="734"/>
    </location>
</feature>
<feature type="signal peptide" evidence="2">
    <location>
        <begin position="1"/>
        <end position="20"/>
    </location>
</feature>
<dbReference type="EMBL" id="JAVHNR010000011">
    <property type="protein sequence ID" value="KAK6330622.1"/>
    <property type="molecule type" value="Genomic_DNA"/>
</dbReference>
<evidence type="ECO:0000256" key="1">
    <source>
        <dbReference type="SAM" id="MobiDB-lite"/>
    </source>
</evidence>
<evidence type="ECO:0000256" key="2">
    <source>
        <dbReference type="SAM" id="SignalP"/>
    </source>
</evidence>
<evidence type="ECO:0000313" key="3">
    <source>
        <dbReference type="EMBL" id="KAK6330622.1"/>
    </source>
</evidence>
<feature type="region of interest" description="Disordered" evidence="1">
    <location>
        <begin position="711"/>
        <end position="739"/>
    </location>
</feature>
<organism evidence="3 4">
    <name type="scientific">Orbilia javanica</name>
    <dbReference type="NCBI Taxonomy" id="47235"/>
    <lineage>
        <taxon>Eukaryota</taxon>
        <taxon>Fungi</taxon>
        <taxon>Dikarya</taxon>
        <taxon>Ascomycota</taxon>
        <taxon>Pezizomycotina</taxon>
        <taxon>Orbiliomycetes</taxon>
        <taxon>Orbiliales</taxon>
        <taxon>Orbiliaceae</taxon>
        <taxon>Orbilia</taxon>
    </lineage>
</organism>
<feature type="chain" id="PRO_5042974396" evidence="2">
    <location>
        <begin position="21"/>
        <end position="756"/>
    </location>
</feature>
<accession>A0AAN8MEW0</accession>